<reference evidence="7 8" key="1">
    <citation type="submission" date="2022-12" db="EMBL/GenBank/DDBJ databases">
        <title>Chromosome-scale assembly of the Ensete ventricosum genome.</title>
        <authorList>
            <person name="Dussert Y."/>
            <person name="Stocks J."/>
            <person name="Wendawek A."/>
            <person name="Woldeyes F."/>
            <person name="Nichols R.A."/>
            <person name="Borrell J.S."/>
        </authorList>
    </citation>
    <scope>NUCLEOTIDE SEQUENCE [LARGE SCALE GENOMIC DNA]</scope>
    <source>
        <strain evidence="8">cv. Maze</strain>
        <tissue evidence="7">Seeds</tissue>
    </source>
</reference>
<dbReference type="EMBL" id="JAQQAF010000006">
    <property type="protein sequence ID" value="KAJ8480057.1"/>
    <property type="molecule type" value="Genomic_DNA"/>
</dbReference>
<dbReference type="AlphaFoldDB" id="A0AAV8QML3"/>
<dbReference type="PANTHER" id="PTHR12791">
    <property type="entry name" value="GOLGI SNARE BET1-RELATED"/>
    <property type="match status" value="1"/>
</dbReference>
<gene>
    <name evidence="7" type="ORF">OPV22_023784</name>
</gene>
<evidence type="ECO:0000313" key="7">
    <source>
        <dbReference type="EMBL" id="KAJ8480057.1"/>
    </source>
</evidence>
<evidence type="ECO:0000313" key="8">
    <source>
        <dbReference type="Proteomes" id="UP001222027"/>
    </source>
</evidence>
<keyword evidence="3" id="KW-0812">Transmembrane</keyword>
<dbReference type="Proteomes" id="UP001222027">
    <property type="component" value="Unassembled WGS sequence"/>
</dbReference>
<keyword evidence="8" id="KW-1185">Reference proteome</keyword>
<dbReference type="SUPFAM" id="SSF58038">
    <property type="entry name" value="SNARE fusion complex"/>
    <property type="match status" value="1"/>
</dbReference>
<evidence type="ECO:0000256" key="3">
    <source>
        <dbReference type="ARBA" id="ARBA00022692"/>
    </source>
</evidence>
<evidence type="ECO:0000256" key="2">
    <source>
        <dbReference type="ARBA" id="ARBA00022448"/>
    </source>
</evidence>
<sequence length="112" mass="12649">MANPFHGSGPLRSREGLTSRPAAASDDIQLQIDPIHADLDDHITGLRGKIRQLKGVAQEIENEAKFQKDFISQLQMTLIKAQAGSIYGLNFPKDEGKRYQRRIRSLSEWITF</sequence>
<proteinExistence type="predicted"/>
<comment type="subcellular location">
    <subcellularLocation>
        <location evidence="1">Membrane</location>
        <topology evidence="1">Single-pass membrane protein</topology>
    </subcellularLocation>
</comment>
<dbReference type="GO" id="GO:0016020">
    <property type="term" value="C:membrane"/>
    <property type="evidence" value="ECO:0007669"/>
    <property type="project" value="UniProtKB-SubCell"/>
</dbReference>
<evidence type="ECO:0000256" key="1">
    <source>
        <dbReference type="ARBA" id="ARBA00004167"/>
    </source>
</evidence>
<name>A0AAV8QML3_ENSVE</name>
<evidence type="ECO:0008006" key="9">
    <source>
        <dbReference type="Google" id="ProtNLM"/>
    </source>
</evidence>
<keyword evidence="4" id="KW-1133">Transmembrane helix</keyword>
<organism evidence="7 8">
    <name type="scientific">Ensete ventricosum</name>
    <name type="common">Abyssinian banana</name>
    <name type="synonym">Musa ensete</name>
    <dbReference type="NCBI Taxonomy" id="4639"/>
    <lineage>
        <taxon>Eukaryota</taxon>
        <taxon>Viridiplantae</taxon>
        <taxon>Streptophyta</taxon>
        <taxon>Embryophyta</taxon>
        <taxon>Tracheophyta</taxon>
        <taxon>Spermatophyta</taxon>
        <taxon>Magnoliopsida</taxon>
        <taxon>Liliopsida</taxon>
        <taxon>Zingiberales</taxon>
        <taxon>Musaceae</taxon>
        <taxon>Ensete</taxon>
    </lineage>
</organism>
<feature type="region of interest" description="Disordered" evidence="6">
    <location>
        <begin position="1"/>
        <end position="23"/>
    </location>
</feature>
<accession>A0AAV8QML3</accession>
<evidence type="ECO:0000256" key="6">
    <source>
        <dbReference type="SAM" id="MobiDB-lite"/>
    </source>
</evidence>
<comment type="caution">
    <text evidence="7">The sequence shown here is derived from an EMBL/GenBank/DDBJ whole genome shotgun (WGS) entry which is preliminary data.</text>
</comment>
<evidence type="ECO:0000256" key="4">
    <source>
        <dbReference type="ARBA" id="ARBA00022989"/>
    </source>
</evidence>
<evidence type="ECO:0000256" key="5">
    <source>
        <dbReference type="ARBA" id="ARBA00023136"/>
    </source>
</evidence>
<keyword evidence="5" id="KW-0472">Membrane</keyword>
<protein>
    <recommendedName>
        <fullName evidence="9">Bet1-like protein</fullName>
    </recommendedName>
</protein>
<keyword evidence="2" id="KW-0813">Transport</keyword>